<dbReference type="PANTHER" id="PTHR31193">
    <property type="entry name" value="TRANSMEMBRANE PROTEIN C9ORF91"/>
    <property type="match status" value="1"/>
</dbReference>
<dbReference type="PANTHER" id="PTHR31193:SF1">
    <property type="entry name" value="TRANSMEMBRANE PROTEIN 268"/>
    <property type="match status" value="1"/>
</dbReference>
<evidence type="ECO:0000313" key="2">
    <source>
        <dbReference type="EMBL" id="KAH0615539.1"/>
    </source>
</evidence>
<accession>A0ABQ7SDY8</accession>
<organism evidence="2 3">
    <name type="scientific">Phrynosoma platyrhinos</name>
    <name type="common">Desert horned lizard</name>
    <dbReference type="NCBI Taxonomy" id="52577"/>
    <lineage>
        <taxon>Eukaryota</taxon>
        <taxon>Metazoa</taxon>
        <taxon>Chordata</taxon>
        <taxon>Craniata</taxon>
        <taxon>Vertebrata</taxon>
        <taxon>Euteleostomi</taxon>
        <taxon>Lepidosauria</taxon>
        <taxon>Squamata</taxon>
        <taxon>Bifurcata</taxon>
        <taxon>Unidentata</taxon>
        <taxon>Episquamata</taxon>
        <taxon>Toxicofera</taxon>
        <taxon>Iguania</taxon>
        <taxon>Phrynosomatidae</taxon>
        <taxon>Phrynosomatinae</taxon>
        <taxon>Phrynosoma</taxon>
    </lineage>
</organism>
<reference evidence="2 3" key="1">
    <citation type="journal article" date="2022" name="Gigascience">
        <title>A chromosome-level genome assembly and annotation of the desert horned lizard, Phrynosoma platyrhinos, provides insight into chromosomal rearrangements among reptiles.</title>
        <authorList>
            <person name="Koochekian N."/>
            <person name="Ascanio A."/>
            <person name="Farleigh K."/>
            <person name="Card D.C."/>
            <person name="Schield D.R."/>
            <person name="Castoe T.A."/>
            <person name="Jezkova T."/>
        </authorList>
    </citation>
    <scope>NUCLEOTIDE SEQUENCE [LARGE SCALE GENOMIC DNA]</scope>
    <source>
        <strain evidence="2">NK-2021</strain>
    </source>
</reference>
<keyword evidence="1" id="KW-0812">Transmembrane</keyword>
<feature type="transmembrane region" description="Helical" evidence="1">
    <location>
        <begin position="51"/>
        <end position="75"/>
    </location>
</feature>
<evidence type="ECO:0008006" key="4">
    <source>
        <dbReference type="Google" id="ProtNLM"/>
    </source>
</evidence>
<keyword evidence="3" id="KW-1185">Reference proteome</keyword>
<evidence type="ECO:0000256" key="1">
    <source>
        <dbReference type="SAM" id="Phobius"/>
    </source>
</evidence>
<name>A0ABQ7SDY8_PHRPL</name>
<comment type="caution">
    <text evidence="2">The sequence shown here is derived from an EMBL/GenBank/DDBJ whole genome shotgun (WGS) entry which is preliminary data.</text>
</comment>
<proteinExistence type="predicted"/>
<sequence>MLWWTFPLNMDILIMMVSLSKQITVDQWKHLIQHAVLEPEVRSYLFYNSRAFGISIAVVRTMICFMSDLTILYVILWVNLYFTLKVFSVGPSWEISIMATVMALVAAVAVRLIIHRCQSKMNMNTDMRLAAANEIFMKQEFLVGFTNLPDKHRNIPQVSFCVQDKRCTDLSRLVFAGFLNNALSTLKHKLDKLCLVMETPVIPTLEDKPESSLEETPLLSERRKSTRGVLTFRESLRLIPDGAPEEMAQHLLTIFSSYYVRLLVSGQLPWVPSGWHVELAHAPCLCQFIEATVLGRRS</sequence>
<dbReference type="InterPro" id="IPR028054">
    <property type="entry name" value="DUF4481"/>
</dbReference>
<keyword evidence="1" id="KW-1133">Transmembrane helix</keyword>
<keyword evidence="1" id="KW-0472">Membrane</keyword>
<evidence type="ECO:0000313" key="3">
    <source>
        <dbReference type="Proteomes" id="UP000826234"/>
    </source>
</evidence>
<dbReference type="Proteomes" id="UP000826234">
    <property type="component" value="Unassembled WGS sequence"/>
</dbReference>
<dbReference type="EMBL" id="JAIPUX010005291">
    <property type="protein sequence ID" value="KAH0615539.1"/>
    <property type="molecule type" value="Genomic_DNA"/>
</dbReference>
<protein>
    <recommendedName>
        <fullName evidence="4">Transmembrane protein 268</fullName>
    </recommendedName>
</protein>
<dbReference type="Pfam" id="PF14800">
    <property type="entry name" value="DUF4481"/>
    <property type="match status" value="1"/>
</dbReference>
<feature type="transmembrane region" description="Helical" evidence="1">
    <location>
        <begin position="95"/>
        <end position="114"/>
    </location>
</feature>
<gene>
    <name evidence="2" type="ORF">JD844_004927</name>
</gene>